<proteinExistence type="predicted"/>
<gene>
    <name evidence="2" type="ORF">ENR64_17045</name>
</gene>
<reference evidence="2" key="1">
    <citation type="journal article" date="2020" name="mSystems">
        <title>Genome- and Community-Level Interaction Insights into Carbon Utilization and Element Cycling Functions of Hydrothermarchaeota in Hydrothermal Sediment.</title>
        <authorList>
            <person name="Zhou Z."/>
            <person name="Liu Y."/>
            <person name="Xu W."/>
            <person name="Pan J."/>
            <person name="Luo Z.H."/>
            <person name="Li M."/>
        </authorList>
    </citation>
    <scope>NUCLEOTIDE SEQUENCE [LARGE SCALE GENOMIC DNA]</scope>
    <source>
        <strain evidence="2">SpSt-418</strain>
    </source>
</reference>
<dbReference type="InterPro" id="IPR019734">
    <property type="entry name" value="TPR_rpt"/>
</dbReference>
<evidence type="ECO:0000313" key="2">
    <source>
        <dbReference type="EMBL" id="HFM99431.1"/>
    </source>
</evidence>
<sequence length="179" mass="20422">MPFDVSYHFDADLREVANAPDEMQAMVDWLQTQLECSDCDQQTRLKYLGLLGTYARILHSFSVAEIALQQAIALAQSIGSDRHQLINQIRLAHVYQWQQHYATAQALFDSALMRCQTQPELVDFLDFVYQHLGKCKFDQAQYAEAIDLFEAALAIRLNKGERSLIESTQLALTTAHRLT</sequence>
<dbReference type="Gene3D" id="1.25.40.10">
    <property type="entry name" value="Tetratricopeptide repeat domain"/>
    <property type="match status" value="1"/>
</dbReference>
<dbReference type="AlphaFoldDB" id="A0A7C3KGK5"/>
<dbReference type="EMBL" id="DSRU01000244">
    <property type="protein sequence ID" value="HFM99431.1"/>
    <property type="molecule type" value="Genomic_DNA"/>
</dbReference>
<dbReference type="SUPFAM" id="SSF48452">
    <property type="entry name" value="TPR-like"/>
    <property type="match status" value="1"/>
</dbReference>
<organism evidence="2">
    <name type="scientific">Oscillatoriales cyanobacterium SpSt-418</name>
    <dbReference type="NCBI Taxonomy" id="2282169"/>
    <lineage>
        <taxon>Bacteria</taxon>
        <taxon>Bacillati</taxon>
        <taxon>Cyanobacteriota</taxon>
        <taxon>Cyanophyceae</taxon>
        <taxon>Oscillatoriophycideae</taxon>
        <taxon>Oscillatoriales</taxon>
    </lineage>
</organism>
<comment type="caution">
    <text evidence="2">The sequence shown here is derived from an EMBL/GenBank/DDBJ whole genome shotgun (WGS) entry which is preliminary data.</text>
</comment>
<keyword evidence="1" id="KW-0802">TPR repeat</keyword>
<dbReference type="Pfam" id="PF13424">
    <property type="entry name" value="TPR_12"/>
    <property type="match status" value="1"/>
</dbReference>
<name>A0A7C3KGK5_9CYAN</name>
<dbReference type="InterPro" id="IPR011990">
    <property type="entry name" value="TPR-like_helical_dom_sf"/>
</dbReference>
<evidence type="ECO:0008006" key="3">
    <source>
        <dbReference type="Google" id="ProtNLM"/>
    </source>
</evidence>
<evidence type="ECO:0000256" key="1">
    <source>
        <dbReference type="PROSITE-ProRule" id="PRU00339"/>
    </source>
</evidence>
<protein>
    <recommendedName>
        <fullName evidence="3">Tetratricopeptide repeat protein</fullName>
    </recommendedName>
</protein>
<feature type="repeat" description="TPR" evidence="1">
    <location>
        <begin position="126"/>
        <end position="159"/>
    </location>
</feature>
<accession>A0A7C3KGK5</accession>
<dbReference type="PROSITE" id="PS50005">
    <property type="entry name" value="TPR"/>
    <property type="match status" value="1"/>
</dbReference>